<gene>
    <name evidence="5" type="ORF">Vlu01_37480</name>
</gene>
<proteinExistence type="predicted"/>
<organism evidence="5 6">
    <name type="scientific">Micromonospora lutea</name>
    <dbReference type="NCBI Taxonomy" id="419825"/>
    <lineage>
        <taxon>Bacteria</taxon>
        <taxon>Bacillati</taxon>
        <taxon>Actinomycetota</taxon>
        <taxon>Actinomycetes</taxon>
        <taxon>Micromonosporales</taxon>
        <taxon>Micromonosporaceae</taxon>
        <taxon>Micromonospora</taxon>
    </lineage>
</organism>
<feature type="domain" description="Tetracycline repressor TetR C-terminal" evidence="4">
    <location>
        <begin position="5"/>
        <end position="50"/>
    </location>
</feature>
<dbReference type="EMBL" id="BOPB01000021">
    <property type="protein sequence ID" value="GIJ23124.1"/>
    <property type="molecule type" value="Genomic_DNA"/>
</dbReference>
<keyword evidence="2" id="KW-0804">Transcription</keyword>
<evidence type="ECO:0000313" key="5">
    <source>
        <dbReference type="EMBL" id="GIJ23124.1"/>
    </source>
</evidence>
<dbReference type="InterPro" id="IPR004111">
    <property type="entry name" value="Repressor_TetR_C"/>
</dbReference>
<evidence type="ECO:0000313" key="6">
    <source>
        <dbReference type="Proteomes" id="UP000643165"/>
    </source>
</evidence>
<evidence type="ECO:0000256" key="3">
    <source>
        <dbReference type="SAM" id="MobiDB-lite"/>
    </source>
</evidence>
<dbReference type="InterPro" id="IPR036271">
    <property type="entry name" value="Tet_transcr_reg_TetR-rel_C_sf"/>
</dbReference>
<evidence type="ECO:0000256" key="1">
    <source>
        <dbReference type="ARBA" id="ARBA00023015"/>
    </source>
</evidence>
<keyword evidence="6" id="KW-1185">Reference proteome</keyword>
<keyword evidence="1" id="KW-0805">Transcription regulation</keyword>
<dbReference type="SUPFAM" id="SSF48498">
    <property type="entry name" value="Tetracyclin repressor-like, C-terminal domain"/>
    <property type="match status" value="1"/>
</dbReference>
<reference evidence="5 6" key="1">
    <citation type="submission" date="2021-01" db="EMBL/GenBank/DDBJ databases">
        <title>Whole genome shotgun sequence of Verrucosispora lutea NBRC 106530.</title>
        <authorList>
            <person name="Komaki H."/>
            <person name="Tamura T."/>
        </authorList>
    </citation>
    <scope>NUCLEOTIDE SEQUENCE [LARGE SCALE GENOMIC DNA]</scope>
    <source>
        <strain evidence="5 6">NBRC 106530</strain>
    </source>
</reference>
<comment type="caution">
    <text evidence="5">The sequence shown here is derived from an EMBL/GenBank/DDBJ whole genome shotgun (WGS) entry which is preliminary data.</text>
</comment>
<protein>
    <recommendedName>
        <fullName evidence="4">Tetracycline repressor TetR C-terminal domain-containing protein</fullName>
    </recommendedName>
</protein>
<dbReference type="Gene3D" id="1.10.357.10">
    <property type="entry name" value="Tetracycline Repressor, domain 2"/>
    <property type="match status" value="1"/>
</dbReference>
<sequence>MAAVAADNRNLFTAHPWAAEVATGRPPLGPGQMARYEYELRAFDDTGLDDVARDAVVDLRPRLRPGRVPNGGRGAVRQSGQRLDR</sequence>
<accession>A0ABQ4IYX9</accession>
<feature type="region of interest" description="Disordered" evidence="3">
    <location>
        <begin position="62"/>
        <end position="85"/>
    </location>
</feature>
<evidence type="ECO:0000256" key="2">
    <source>
        <dbReference type="ARBA" id="ARBA00023163"/>
    </source>
</evidence>
<evidence type="ECO:0000259" key="4">
    <source>
        <dbReference type="Pfam" id="PF02909"/>
    </source>
</evidence>
<dbReference type="Proteomes" id="UP000643165">
    <property type="component" value="Unassembled WGS sequence"/>
</dbReference>
<name>A0ABQ4IYX9_9ACTN</name>
<dbReference type="Pfam" id="PF02909">
    <property type="entry name" value="TetR_C_1"/>
    <property type="match status" value="1"/>
</dbReference>